<dbReference type="InterPro" id="IPR017961">
    <property type="entry name" value="DNA_pol_Y-fam_little_finger"/>
</dbReference>
<dbReference type="GO" id="GO:0003684">
    <property type="term" value="F:damaged DNA binding"/>
    <property type="evidence" value="ECO:0007669"/>
    <property type="project" value="InterPro"/>
</dbReference>
<reference evidence="7 8" key="1">
    <citation type="submission" date="2016-10" db="EMBL/GenBank/DDBJ databases">
        <authorList>
            <person name="de Groot N.N."/>
        </authorList>
    </citation>
    <scope>NUCLEOTIDE SEQUENCE [LARGE SCALE GENOMIC DNA]</scope>
    <source>
        <strain evidence="7 8">CGMCC 1.10228</strain>
    </source>
</reference>
<evidence type="ECO:0000256" key="5">
    <source>
        <dbReference type="ARBA" id="ARBA00023236"/>
    </source>
</evidence>
<dbReference type="Gene3D" id="3.40.1170.60">
    <property type="match status" value="1"/>
</dbReference>
<evidence type="ECO:0000256" key="2">
    <source>
        <dbReference type="ARBA" id="ARBA00022763"/>
    </source>
</evidence>
<dbReference type="Gene3D" id="3.30.70.270">
    <property type="match status" value="1"/>
</dbReference>
<keyword evidence="4" id="KW-0234">DNA repair</keyword>
<keyword evidence="3" id="KW-0741">SOS mutagenesis</keyword>
<evidence type="ECO:0000259" key="6">
    <source>
        <dbReference type="PROSITE" id="PS50173"/>
    </source>
</evidence>
<dbReference type="RefSeq" id="WP_093278078.1">
    <property type="nucleotide sequence ID" value="NZ_FNDD01000030.1"/>
</dbReference>
<dbReference type="Pfam" id="PF11799">
    <property type="entry name" value="IMS_C"/>
    <property type="match status" value="1"/>
</dbReference>
<dbReference type="InterPro" id="IPR025188">
    <property type="entry name" value="DUF4113"/>
</dbReference>
<feature type="domain" description="UmuC" evidence="6">
    <location>
        <begin position="3"/>
        <end position="190"/>
    </location>
</feature>
<dbReference type="STRING" id="861298.SAMN04488136_13028"/>
<dbReference type="GO" id="GO:0042276">
    <property type="term" value="P:error-prone translesion synthesis"/>
    <property type="evidence" value="ECO:0007669"/>
    <property type="project" value="TreeGrafter"/>
</dbReference>
<dbReference type="PANTHER" id="PTHR11076:SF34">
    <property type="entry name" value="PROTEIN UMUC"/>
    <property type="match status" value="1"/>
</dbReference>
<dbReference type="Gene3D" id="3.30.1490.100">
    <property type="entry name" value="DNA polymerase, Y-family, little finger domain"/>
    <property type="match status" value="1"/>
</dbReference>
<evidence type="ECO:0000313" key="7">
    <source>
        <dbReference type="EMBL" id="SDH80691.1"/>
    </source>
</evidence>
<evidence type="ECO:0000313" key="8">
    <source>
        <dbReference type="Proteomes" id="UP000198854"/>
    </source>
</evidence>
<dbReference type="Proteomes" id="UP000198854">
    <property type="component" value="Unassembled WGS sequence"/>
</dbReference>
<name>A0A1G8FEV1_9VIBR</name>
<dbReference type="PANTHER" id="PTHR11076">
    <property type="entry name" value="DNA REPAIR POLYMERASE UMUC / TRANSFERASE FAMILY MEMBER"/>
    <property type="match status" value="1"/>
</dbReference>
<dbReference type="Pfam" id="PF00817">
    <property type="entry name" value="IMS"/>
    <property type="match status" value="1"/>
</dbReference>
<proteinExistence type="inferred from homology"/>
<dbReference type="AlphaFoldDB" id="A0A1G8FEV1"/>
<dbReference type="InterPro" id="IPR001126">
    <property type="entry name" value="UmuC"/>
</dbReference>
<keyword evidence="5" id="KW-0742">SOS response</keyword>
<dbReference type="InterPro" id="IPR036775">
    <property type="entry name" value="DNA_pol_Y-fam_lit_finger_sf"/>
</dbReference>
<dbReference type="SUPFAM" id="SSF56672">
    <property type="entry name" value="DNA/RNA polymerases"/>
    <property type="match status" value="1"/>
</dbReference>
<dbReference type="GO" id="GO:0005829">
    <property type="term" value="C:cytosol"/>
    <property type="evidence" value="ECO:0007669"/>
    <property type="project" value="TreeGrafter"/>
</dbReference>
<dbReference type="Pfam" id="PF13438">
    <property type="entry name" value="DUF4113"/>
    <property type="match status" value="1"/>
</dbReference>
<dbReference type="GO" id="GO:0009432">
    <property type="term" value="P:SOS response"/>
    <property type="evidence" value="ECO:0007669"/>
    <property type="project" value="UniProtKB-KW"/>
</dbReference>
<dbReference type="GO" id="GO:0006281">
    <property type="term" value="P:DNA repair"/>
    <property type="evidence" value="ECO:0007669"/>
    <property type="project" value="UniProtKB-KW"/>
</dbReference>
<dbReference type="OrthoDB" id="9808813at2"/>
<gene>
    <name evidence="7" type="ORF">SAMN04488136_13028</name>
</gene>
<keyword evidence="2" id="KW-0227">DNA damage</keyword>
<organism evidence="7 8">
    <name type="scientific">Vibrio xiamenensis</name>
    <dbReference type="NCBI Taxonomy" id="861298"/>
    <lineage>
        <taxon>Bacteria</taxon>
        <taxon>Pseudomonadati</taxon>
        <taxon>Pseudomonadota</taxon>
        <taxon>Gammaproteobacteria</taxon>
        <taxon>Vibrionales</taxon>
        <taxon>Vibrionaceae</taxon>
        <taxon>Vibrio</taxon>
    </lineage>
</organism>
<protein>
    <submittedName>
        <fullName evidence="7">DNA polymerase V</fullName>
    </submittedName>
</protein>
<dbReference type="PROSITE" id="PS50173">
    <property type="entry name" value="UMUC"/>
    <property type="match status" value="1"/>
</dbReference>
<evidence type="ECO:0000256" key="1">
    <source>
        <dbReference type="ARBA" id="ARBA00010945"/>
    </source>
</evidence>
<dbReference type="EMBL" id="FNDD01000030">
    <property type="protein sequence ID" value="SDH80691.1"/>
    <property type="molecule type" value="Genomic_DNA"/>
</dbReference>
<evidence type="ECO:0000256" key="4">
    <source>
        <dbReference type="ARBA" id="ARBA00023204"/>
    </source>
</evidence>
<evidence type="ECO:0000256" key="3">
    <source>
        <dbReference type="ARBA" id="ARBA00023199"/>
    </source>
</evidence>
<keyword evidence="8" id="KW-1185">Reference proteome</keyword>
<dbReference type="SUPFAM" id="SSF100879">
    <property type="entry name" value="Lesion bypass DNA polymerase (Y-family), little finger domain"/>
    <property type="match status" value="1"/>
</dbReference>
<sequence>MFVALCDVNSMYSNAELVFRPDLRHTSVVVASNGDGIVVAANRQALELGVKKFKPVFEYRHLFDSGKCTLFSSNYRLYDALSSRFIQCLDNRGLFSRIEKYSIDELFGDIPSCITEPNQLFQFARQARRAVWDEVRLPIGVGIGRSFSLAKCASYVGKKVAGYRGICVLTPESEEDTLKLVPVNEVWNVGRATTTLLKNRGIFTALDLRRMPLVDARGLGGANLQRTVTELQGNRVFTMDSFPDVNTRKEVSSSISLTVRAKSPIELHQSLSNRIATAAEKLRKLGFTTRHMILFARTSAYDTSSQVNNQVSEFFEYPIDDTRVLIRVLTERFHELYEEGTEFYKIGCRLLGLELSKQQQFDLFAPTQSSELMKVMDSLNEKFGTHIVTVAAQKTDTNAVMLRNHLSQNYLTDWKDLPIVRC</sequence>
<comment type="similarity">
    <text evidence="1">Belongs to the DNA polymerase type-Y family.</text>
</comment>
<dbReference type="GO" id="GO:0003887">
    <property type="term" value="F:DNA-directed DNA polymerase activity"/>
    <property type="evidence" value="ECO:0007669"/>
    <property type="project" value="TreeGrafter"/>
</dbReference>
<accession>A0A1G8FEV1</accession>
<dbReference type="InterPro" id="IPR050116">
    <property type="entry name" value="DNA_polymerase-Y"/>
</dbReference>
<dbReference type="InterPro" id="IPR043502">
    <property type="entry name" value="DNA/RNA_pol_sf"/>
</dbReference>
<dbReference type="InterPro" id="IPR043128">
    <property type="entry name" value="Rev_trsase/Diguanyl_cyclase"/>
</dbReference>